<evidence type="ECO:0000256" key="2">
    <source>
        <dbReference type="PROSITE-ProRule" id="PRU00335"/>
    </source>
</evidence>
<sequence length="287" mass="31285">MDDREESGGNGLMTPAPWTQQHDGQLPAGRHGLSRDFVAQSQRARILDALIACVGEQGYPETRVTDLIARSGVSRKTFYEHFADKEECFLAAYDASVSLLMGGVTAAYEAEDEWIDAIRAALTAFLGFLAEHPDLTRLCIVDVHAVGTRGLARRDAAVRGFYYFLDAGRADAPRALPGLTAEAVTGGMYEIVYGRVLRDAIDELPRLLPELMYWAMMPFLGHDAAVAEMERLRSEAAPAPPLAAPAAVPPRRSGRKPRAEELADGETVAIPPRRSGRRARQKPDDAA</sequence>
<evidence type="ECO:0000256" key="3">
    <source>
        <dbReference type="SAM" id="MobiDB-lite"/>
    </source>
</evidence>
<dbReference type="InterPro" id="IPR050624">
    <property type="entry name" value="HTH-type_Tx_Regulator"/>
</dbReference>
<dbReference type="PROSITE" id="PS50977">
    <property type="entry name" value="HTH_TETR_2"/>
    <property type="match status" value="1"/>
</dbReference>
<feature type="DNA-binding region" description="H-T-H motif" evidence="2">
    <location>
        <begin position="63"/>
        <end position="82"/>
    </location>
</feature>
<proteinExistence type="predicted"/>
<keyword evidence="6" id="KW-1185">Reference proteome</keyword>
<organism evidence="5 6">
    <name type="scientific">Conexibacter stalactiti</name>
    <dbReference type="NCBI Taxonomy" id="1940611"/>
    <lineage>
        <taxon>Bacteria</taxon>
        <taxon>Bacillati</taxon>
        <taxon>Actinomycetota</taxon>
        <taxon>Thermoleophilia</taxon>
        <taxon>Solirubrobacterales</taxon>
        <taxon>Conexibacteraceae</taxon>
        <taxon>Conexibacter</taxon>
    </lineage>
</organism>
<comment type="caution">
    <text evidence="5">The sequence shown here is derived from an EMBL/GenBank/DDBJ whole genome shotgun (WGS) entry which is preliminary data.</text>
</comment>
<dbReference type="Pfam" id="PF00440">
    <property type="entry name" value="TetR_N"/>
    <property type="match status" value="1"/>
</dbReference>
<gene>
    <name evidence="5" type="ORF">R7226_04755</name>
</gene>
<accession>A0ABU4HJZ7</accession>
<evidence type="ECO:0000313" key="5">
    <source>
        <dbReference type="EMBL" id="MDW5593633.1"/>
    </source>
</evidence>
<dbReference type="PANTHER" id="PTHR43479">
    <property type="entry name" value="ACREF/ENVCD OPERON REPRESSOR-RELATED"/>
    <property type="match status" value="1"/>
</dbReference>
<protein>
    <submittedName>
        <fullName evidence="5">TetR/AcrR family transcriptional regulator</fullName>
    </submittedName>
</protein>
<feature type="region of interest" description="Disordered" evidence="3">
    <location>
        <begin position="235"/>
        <end position="287"/>
    </location>
</feature>
<keyword evidence="1 2" id="KW-0238">DNA-binding</keyword>
<dbReference type="InterPro" id="IPR001647">
    <property type="entry name" value="HTH_TetR"/>
</dbReference>
<dbReference type="Gene3D" id="1.10.357.10">
    <property type="entry name" value="Tetracycline Repressor, domain 2"/>
    <property type="match status" value="1"/>
</dbReference>
<dbReference type="EMBL" id="JAWSTH010000007">
    <property type="protein sequence ID" value="MDW5593633.1"/>
    <property type="molecule type" value="Genomic_DNA"/>
</dbReference>
<dbReference type="RefSeq" id="WP_318595893.1">
    <property type="nucleotide sequence ID" value="NZ_JAWSTH010000007.1"/>
</dbReference>
<dbReference type="PRINTS" id="PR00455">
    <property type="entry name" value="HTHTETR"/>
</dbReference>
<dbReference type="PANTHER" id="PTHR43479:SF11">
    <property type="entry name" value="ACREF_ENVCD OPERON REPRESSOR-RELATED"/>
    <property type="match status" value="1"/>
</dbReference>
<evidence type="ECO:0000256" key="1">
    <source>
        <dbReference type="ARBA" id="ARBA00023125"/>
    </source>
</evidence>
<reference evidence="5 6" key="2">
    <citation type="submission" date="2023-10" db="EMBL/GenBank/DDBJ databases">
        <authorList>
            <person name="Han X.F."/>
        </authorList>
    </citation>
    <scope>NUCLEOTIDE SEQUENCE [LARGE SCALE GENOMIC DNA]</scope>
    <source>
        <strain evidence="5 6">KCTC 39840</strain>
    </source>
</reference>
<evidence type="ECO:0000313" key="6">
    <source>
        <dbReference type="Proteomes" id="UP001284601"/>
    </source>
</evidence>
<reference evidence="6" key="1">
    <citation type="submission" date="2023-07" db="EMBL/GenBank/DDBJ databases">
        <title>Conexibacter stalactiti sp. nov., isolated from stalactites in a lava cave and emended description of the genus Conexibacter.</title>
        <authorList>
            <person name="Lee S.D."/>
        </authorList>
    </citation>
    <scope>NUCLEOTIDE SEQUENCE [LARGE SCALE GENOMIC DNA]</scope>
    <source>
        <strain evidence="6">KCTC 39840</strain>
    </source>
</reference>
<dbReference type="InterPro" id="IPR009057">
    <property type="entry name" value="Homeodomain-like_sf"/>
</dbReference>
<name>A0ABU4HJZ7_9ACTN</name>
<dbReference type="Proteomes" id="UP001284601">
    <property type="component" value="Unassembled WGS sequence"/>
</dbReference>
<evidence type="ECO:0000259" key="4">
    <source>
        <dbReference type="PROSITE" id="PS50977"/>
    </source>
</evidence>
<feature type="domain" description="HTH tetR-type" evidence="4">
    <location>
        <begin position="40"/>
        <end position="100"/>
    </location>
</feature>
<dbReference type="SUPFAM" id="SSF46689">
    <property type="entry name" value="Homeodomain-like"/>
    <property type="match status" value="1"/>
</dbReference>
<feature type="region of interest" description="Disordered" evidence="3">
    <location>
        <begin position="1"/>
        <end position="30"/>
    </location>
</feature>